<feature type="compositionally biased region" description="Polar residues" evidence="1">
    <location>
        <begin position="129"/>
        <end position="139"/>
    </location>
</feature>
<protein>
    <submittedName>
        <fullName evidence="2">Uncharacterized protein</fullName>
    </submittedName>
</protein>
<keyword evidence="3" id="KW-1185">Reference proteome</keyword>
<proteinExistence type="predicted"/>
<reference evidence="2 3" key="1">
    <citation type="submission" date="2018-11" db="EMBL/GenBank/DDBJ databases">
        <authorList>
            <consortium name="Pathogen Informatics"/>
        </authorList>
    </citation>
    <scope>NUCLEOTIDE SEQUENCE [LARGE SCALE GENOMIC DNA]</scope>
</reference>
<organism evidence="2 3">
    <name type="scientific">Dibothriocephalus latus</name>
    <name type="common">Fish tapeworm</name>
    <name type="synonym">Diphyllobothrium latum</name>
    <dbReference type="NCBI Taxonomy" id="60516"/>
    <lineage>
        <taxon>Eukaryota</taxon>
        <taxon>Metazoa</taxon>
        <taxon>Spiralia</taxon>
        <taxon>Lophotrochozoa</taxon>
        <taxon>Platyhelminthes</taxon>
        <taxon>Cestoda</taxon>
        <taxon>Eucestoda</taxon>
        <taxon>Diphyllobothriidea</taxon>
        <taxon>Diphyllobothriidae</taxon>
        <taxon>Dibothriocephalus</taxon>
    </lineage>
</organism>
<gene>
    <name evidence="2" type="ORF">DILT_LOCUS2548</name>
</gene>
<evidence type="ECO:0000313" key="3">
    <source>
        <dbReference type="Proteomes" id="UP000281553"/>
    </source>
</evidence>
<feature type="region of interest" description="Disordered" evidence="1">
    <location>
        <begin position="115"/>
        <end position="139"/>
    </location>
</feature>
<dbReference type="AlphaFoldDB" id="A0A3P6SVF6"/>
<evidence type="ECO:0000313" key="2">
    <source>
        <dbReference type="EMBL" id="VDK74003.1"/>
    </source>
</evidence>
<evidence type="ECO:0000256" key="1">
    <source>
        <dbReference type="SAM" id="MobiDB-lite"/>
    </source>
</evidence>
<dbReference type="Proteomes" id="UP000281553">
    <property type="component" value="Unassembled WGS sequence"/>
</dbReference>
<sequence>MNLASLQPGISIVIWTVGQKGRKARVGCTLVWYTVDVAAPRLASSKRKHAMHIFLGASGLLLANADEPGKYYNKHRGTSPCQHCWSGNRQHAPNYPVHTPTGVVPALKTTFGNIGNNRLDVRSEPTAKHLSTSEDQPVQ</sequence>
<accession>A0A3P6SVF6</accession>
<dbReference type="EMBL" id="UYRU01042261">
    <property type="protein sequence ID" value="VDK74003.1"/>
    <property type="molecule type" value="Genomic_DNA"/>
</dbReference>
<name>A0A3P6SVF6_DIBLA</name>